<dbReference type="EMBL" id="CP016908">
    <property type="protein sequence ID" value="APS00943.1"/>
    <property type="molecule type" value="Genomic_DNA"/>
</dbReference>
<dbReference type="KEGG" id="pabo:BCY86_06985"/>
<dbReference type="InterPro" id="IPR050059">
    <property type="entry name" value="ATP_synthase_B_chain"/>
</dbReference>
<keyword evidence="9" id="KW-0066">ATP synthesis</keyword>
<dbReference type="InterPro" id="IPR002146">
    <property type="entry name" value="ATP_synth_b/b'su_bac/chlpt"/>
</dbReference>
<evidence type="ECO:0000313" key="14">
    <source>
        <dbReference type="EMBL" id="APS00943.1"/>
    </source>
</evidence>
<evidence type="ECO:0000256" key="12">
    <source>
        <dbReference type="ARBA" id="ARBA00037847"/>
    </source>
</evidence>
<keyword evidence="5 13" id="KW-0375">Hydrogen ion transport</keyword>
<sequence>MLLASLVQEDHVFSRGLYVFGSEGAVTIDLDLTFLGQMVLFLLLSAILDPLLFKPMLRLFEEREKQTEGAKKEARDLDEKAAAKIWHYEQAMQATRAAAEHEQNALRAESLKERDVILMQARKATAKFLEEGRRQATQEMEYAQKELVKVYPSLANDIVQRFLDRSVS</sequence>
<dbReference type="Pfam" id="PF00430">
    <property type="entry name" value="ATP-synt_B"/>
    <property type="match status" value="1"/>
</dbReference>
<accession>A0A1L6MZH3</accession>
<keyword evidence="7 13" id="KW-0406">Ion transport</keyword>
<dbReference type="OrthoDB" id="5510292at2"/>
<evidence type="ECO:0000256" key="13">
    <source>
        <dbReference type="RuleBase" id="RU003848"/>
    </source>
</evidence>
<dbReference type="GO" id="GO:0045259">
    <property type="term" value="C:proton-transporting ATP synthase complex"/>
    <property type="evidence" value="ECO:0007669"/>
    <property type="project" value="UniProtKB-KW"/>
</dbReference>
<comment type="function">
    <text evidence="10">F(1)F(0) ATP synthase produces ATP from ADP in the presence of a proton or sodium gradient. F-type ATPases consist of two structural domains, F(1) containing the extramembraneous catalytic core and F(0) containing the membrane proton channel, linked together by a central stalk and a peripheral stalk. During catalysis, ATP synthesis in the catalytic domain of F(1) is coupled via a rotary mechanism of the central stalk subunits to proton translocation.</text>
</comment>
<reference evidence="14 15" key="1">
    <citation type="submission" date="2016-08" db="EMBL/GenBank/DDBJ databases">
        <title>Identification and validation of antigenic proteins from Pajaroellobacter abortibovis using de-novo genome sequence assembly and reverse vaccinology.</title>
        <authorList>
            <person name="Welly B.T."/>
            <person name="Miller M.R."/>
            <person name="Stott J.L."/>
            <person name="Blanchard M.T."/>
            <person name="Islas-Trejo A.D."/>
            <person name="O'Rourke S.M."/>
            <person name="Young A.E."/>
            <person name="Medrano J.F."/>
            <person name="Van Eenennaam A.L."/>
        </authorList>
    </citation>
    <scope>NUCLEOTIDE SEQUENCE [LARGE SCALE GENOMIC DNA]</scope>
    <source>
        <strain evidence="14 15">BTF92-0548A/99-0131</strain>
    </source>
</reference>
<evidence type="ECO:0000256" key="9">
    <source>
        <dbReference type="ARBA" id="ARBA00023310"/>
    </source>
</evidence>
<evidence type="ECO:0000256" key="3">
    <source>
        <dbReference type="ARBA" id="ARBA00022547"/>
    </source>
</evidence>
<dbReference type="GO" id="GO:0046961">
    <property type="term" value="F:proton-transporting ATPase activity, rotational mechanism"/>
    <property type="evidence" value="ECO:0007669"/>
    <property type="project" value="TreeGrafter"/>
</dbReference>
<dbReference type="AlphaFoldDB" id="A0A1L6MZH3"/>
<comment type="function">
    <text evidence="11">Component of the F(0) channel, it forms part of the peripheral stalk, linking F(1) to F(0). The b'-subunit is a diverged and duplicated form of b found in plants and photosynthetic bacteria.</text>
</comment>
<evidence type="ECO:0000256" key="8">
    <source>
        <dbReference type="ARBA" id="ARBA00023136"/>
    </source>
</evidence>
<proteinExistence type="inferred from homology"/>
<evidence type="ECO:0000256" key="11">
    <source>
        <dbReference type="ARBA" id="ARBA00025614"/>
    </source>
</evidence>
<dbReference type="CDD" id="cd06503">
    <property type="entry name" value="ATP-synt_Fo_b"/>
    <property type="match status" value="1"/>
</dbReference>
<keyword evidence="15" id="KW-1185">Reference proteome</keyword>
<evidence type="ECO:0000256" key="4">
    <source>
        <dbReference type="ARBA" id="ARBA00022692"/>
    </source>
</evidence>
<comment type="subcellular location">
    <subcellularLocation>
        <location evidence="12">Endomembrane system</location>
        <topology evidence="12">Single-pass membrane protein</topology>
    </subcellularLocation>
</comment>
<keyword evidence="8" id="KW-0472">Membrane</keyword>
<evidence type="ECO:0000256" key="5">
    <source>
        <dbReference type="ARBA" id="ARBA00022781"/>
    </source>
</evidence>
<dbReference type="PANTHER" id="PTHR33445">
    <property type="entry name" value="ATP SYNTHASE SUBUNIT B', CHLOROPLASTIC"/>
    <property type="match status" value="1"/>
</dbReference>
<comment type="similarity">
    <text evidence="1 13">Belongs to the ATPase B chain family.</text>
</comment>
<evidence type="ECO:0000256" key="10">
    <source>
        <dbReference type="ARBA" id="ARBA00025198"/>
    </source>
</evidence>
<dbReference type="GO" id="GO:0012505">
    <property type="term" value="C:endomembrane system"/>
    <property type="evidence" value="ECO:0007669"/>
    <property type="project" value="UniProtKB-SubCell"/>
</dbReference>
<keyword evidence="6" id="KW-1133">Transmembrane helix</keyword>
<dbReference type="GO" id="GO:0015986">
    <property type="term" value="P:proton motive force-driven ATP synthesis"/>
    <property type="evidence" value="ECO:0007669"/>
    <property type="project" value="InterPro"/>
</dbReference>
<keyword evidence="3 13" id="KW-0138">CF(0)</keyword>
<evidence type="ECO:0000256" key="2">
    <source>
        <dbReference type="ARBA" id="ARBA00022448"/>
    </source>
</evidence>
<evidence type="ECO:0000256" key="6">
    <source>
        <dbReference type="ARBA" id="ARBA00022989"/>
    </source>
</evidence>
<protein>
    <submittedName>
        <fullName evidence="14">Uncharacterized protein</fullName>
    </submittedName>
</protein>
<gene>
    <name evidence="14" type="ORF">BCY86_06985</name>
</gene>
<keyword evidence="2 13" id="KW-0813">Transport</keyword>
<dbReference type="STRING" id="1882918.BCY86_06985"/>
<dbReference type="RefSeq" id="WP_075277646.1">
    <property type="nucleotide sequence ID" value="NZ_CP016908.1"/>
</dbReference>
<keyword evidence="4 13" id="KW-0812">Transmembrane</keyword>
<organism evidence="14 15">
    <name type="scientific">Pajaroellobacter abortibovis</name>
    <dbReference type="NCBI Taxonomy" id="1882918"/>
    <lineage>
        <taxon>Bacteria</taxon>
        <taxon>Pseudomonadati</taxon>
        <taxon>Myxococcota</taxon>
        <taxon>Polyangia</taxon>
        <taxon>Polyangiales</taxon>
        <taxon>Polyangiaceae</taxon>
    </lineage>
</organism>
<dbReference type="PANTHER" id="PTHR33445:SF2">
    <property type="entry name" value="ATP SYNTHASE SUBUNIT B', CHLOROPLASTIC"/>
    <property type="match status" value="1"/>
</dbReference>
<evidence type="ECO:0000256" key="1">
    <source>
        <dbReference type="ARBA" id="ARBA00005513"/>
    </source>
</evidence>
<dbReference type="Proteomes" id="UP000185544">
    <property type="component" value="Chromosome"/>
</dbReference>
<evidence type="ECO:0000313" key="15">
    <source>
        <dbReference type="Proteomes" id="UP000185544"/>
    </source>
</evidence>
<evidence type="ECO:0000256" key="7">
    <source>
        <dbReference type="ARBA" id="ARBA00023065"/>
    </source>
</evidence>
<name>A0A1L6MZH3_9BACT</name>